<evidence type="ECO:0000313" key="2">
    <source>
        <dbReference type="EMBL" id="LAB02555.1"/>
    </source>
</evidence>
<accession>A0A2D4K1G7</accession>
<dbReference type="AlphaFoldDB" id="A0A2D4K1G7"/>
<feature type="transmembrane region" description="Helical" evidence="1">
    <location>
        <begin position="62"/>
        <end position="83"/>
    </location>
</feature>
<protein>
    <submittedName>
        <fullName evidence="2">Uncharacterized protein</fullName>
    </submittedName>
</protein>
<reference evidence="2" key="2">
    <citation type="submission" date="2017-11" db="EMBL/GenBank/DDBJ databases">
        <title>Coralsnake Venomics: Analyses of Venom Gland Transcriptomes and Proteomes of Six Brazilian Taxa.</title>
        <authorList>
            <person name="Aird S.D."/>
            <person name="Jorge da Silva N."/>
            <person name="Qiu L."/>
            <person name="Villar-Briones A."/>
            <person name="Aparecida-Saddi V."/>
            <person name="Campos-Telles M.P."/>
            <person name="Grau M."/>
            <person name="Mikheyev A.S."/>
        </authorList>
    </citation>
    <scope>NUCLEOTIDE SEQUENCE</scope>
    <source>
        <tissue evidence="2">Venom_gland</tissue>
    </source>
</reference>
<name>A0A2D4K1G7_9SAUR</name>
<proteinExistence type="predicted"/>
<keyword evidence="1" id="KW-1133">Transmembrane helix</keyword>
<organism evidence="2">
    <name type="scientific">Micrurus paraensis</name>
    <dbReference type="NCBI Taxonomy" id="1970185"/>
    <lineage>
        <taxon>Eukaryota</taxon>
        <taxon>Metazoa</taxon>
        <taxon>Chordata</taxon>
        <taxon>Craniata</taxon>
        <taxon>Vertebrata</taxon>
        <taxon>Euteleostomi</taxon>
        <taxon>Lepidosauria</taxon>
        <taxon>Squamata</taxon>
        <taxon>Bifurcata</taxon>
        <taxon>Unidentata</taxon>
        <taxon>Episquamata</taxon>
        <taxon>Toxicofera</taxon>
        <taxon>Serpentes</taxon>
        <taxon>Colubroidea</taxon>
        <taxon>Elapidae</taxon>
        <taxon>Elapinae</taxon>
        <taxon>Micrurus</taxon>
    </lineage>
</organism>
<sequence length="101" mass="11634">MTVHKMVVVVVVGSNRGFISLKKKNKSLVWFRKGCIKTSSQNQRGREVSQFSREVILQFEKLLCSVIILFPFHLFVLILHGIAEKESIRGDQVYGFNFFLS</sequence>
<dbReference type="EMBL" id="IACL01024544">
    <property type="protein sequence ID" value="LAB02555.1"/>
    <property type="molecule type" value="Transcribed_RNA"/>
</dbReference>
<evidence type="ECO:0000256" key="1">
    <source>
        <dbReference type="SAM" id="Phobius"/>
    </source>
</evidence>
<keyword evidence="1" id="KW-0472">Membrane</keyword>
<keyword evidence="1" id="KW-0812">Transmembrane</keyword>
<reference evidence="2" key="1">
    <citation type="submission" date="2017-07" db="EMBL/GenBank/DDBJ databases">
        <authorList>
            <person name="Mikheyev A."/>
            <person name="Grau M."/>
        </authorList>
    </citation>
    <scope>NUCLEOTIDE SEQUENCE</scope>
    <source>
        <tissue evidence="2">Venom_gland</tissue>
    </source>
</reference>